<sequence length="148" mass="16668">MYAPSTLTKQLAPLTSALRVLDRKRILHEGISEQISALVEALVNSRRSVAQEYICARRDAVIEPMLFSRCLPVGEDVRSRGRPRLPDIHPSGPHPRHLSGTVFPPVRDAHPHGDLHLPDIHQFGAHRRRMSRAPVHGARGHTTRKPFR</sequence>
<comment type="caution">
    <text evidence="1">The sequence shown here is derived from an EMBL/GenBank/DDBJ whole genome shotgun (WGS) entry which is preliminary data.</text>
</comment>
<evidence type="ECO:0000313" key="2">
    <source>
        <dbReference type="Proteomes" id="UP001519460"/>
    </source>
</evidence>
<evidence type="ECO:0000313" key="1">
    <source>
        <dbReference type="EMBL" id="KAK7501822.1"/>
    </source>
</evidence>
<proteinExistence type="predicted"/>
<reference evidence="1 2" key="1">
    <citation type="journal article" date="2023" name="Sci. Data">
        <title>Genome assembly of the Korean intertidal mud-creeper Batillaria attramentaria.</title>
        <authorList>
            <person name="Patra A.K."/>
            <person name="Ho P.T."/>
            <person name="Jun S."/>
            <person name="Lee S.J."/>
            <person name="Kim Y."/>
            <person name="Won Y.J."/>
        </authorList>
    </citation>
    <scope>NUCLEOTIDE SEQUENCE [LARGE SCALE GENOMIC DNA]</scope>
    <source>
        <strain evidence="1">Wonlab-2016</strain>
    </source>
</reference>
<protein>
    <submittedName>
        <fullName evidence="1">Uncharacterized protein</fullName>
    </submittedName>
</protein>
<keyword evidence="2" id="KW-1185">Reference proteome</keyword>
<accession>A0ABD0LS26</accession>
<dbReference type="EMBL" id="JACVVK020000029">
    <property type="protein sequence ID" value="KAK7501822.1"/>
    <property type="molecule type" value="Genomic_DNA"/>
</dbReference>
<gene>
    <name evidence="1" type="ORF">BaRGS_00006908</name>
</gene>
<dbReference type="AlphaFoldDB" id="A0ABD0LS26"/>
<organism evidence="1 2">
    <name type="scientific">Batillaria attramentaria</name>
    <dbReference type="NCBI Taxonomy" id="370345"/>
    <lineage>
        <taxon>Eukaryota</taxon>
        <taxon>Metazoa</taxon>
        <taxon>Spiralia</taxon>
        <taxon>Lophotrochozoa</taxon>
        <taxon>Mollusca</taxon>
        <taxon>Gastropoda</taxon>
        <taxon>Caenogastropoda</taxon>
        <taxon>Sorbeoconcha</taxon>
        <taxon>Cerithioidea</taxon>
        <taxon>Batillariidae</taxon>
        <taxon>Batillaria</taxon>
    </lineage>
</organism>
<name>A0ABD0LS26_9CAEN</name>
<dbReference type="Proteomes" id="UP001519460">
    <property type="component" value="Unassembled WGS sequence"/>
</dbReference>